<keyword evidence="4 7" id="KW-0133">Cell shape</keyword>
<dbReference type="OrthoDB" id="463216at2"/>
<dbReference type="AlphaFoldDB" id="A0A1M6YY98"/>
<evidence type="ECO:0000256" key="1">
    <source>
        <dbReference type="ARBA" id="ARBA00004752"/>
    </source>
</evidence>
<keyword evidence="8" id="KW-0732">Signal</keyword>
<organism evidence="10 11">
    <name type="scientific">Roseovarius marisflavi</name>
    <dbReference type="NCBI Taxonomy" id="1054996"/>
    <lineage>
        <taxon>Bacteria</taxon>
        <taxon>Pseudomonadati</taxon>
        <taxon>Pseudomonadota</taxon>
        <taxon>Alphaproteobacteria</taxon>
        <taxon>Rhodobacterales</taxon>
        <taxon>Roseobacteraceae</taxon>
        <taxon>Roseovarius</taxon>
    </lineage>
</organism>
<dbReference type="GO" id="GO:0071972">
    <property type="term" value="F:peptidoglycan L,D-transpeptidase activity"/>
    <property type="evidence" value="ECO:0007669"/>
    <property type="project" value="TreeGrafter"/>
</dbReference>
<evidence type="ECO:0000256" key="5">
    <source>
        <dbReference type="ARBA" id="ARBA00022984"/>
    </source>
</evidence>
<dbReference type="PROSITE" id="PS52029">
    <property type="entry name" value="LD_TPASE"/>
    <property type="match status" value="1"/>
</dbReference>
<sequence>MIRALATLAVALLPLAAWADRVDVRIDLSDQEMTVSLDDQPQYVWPVSTARAGKCTPIGTYGVQSMKRMHYSTLYKNAPMPWSIFFNGNYAIHGTTQIDRLGTPASAGCVRLHPESARTLFDMVLEHGRANTVIRIED</sequence>
<evidence type="ECO:0000256" key="3">
    <source>
        <dbReference type="ARBA" id="ARBA00022679"/>
    </source>
</evidence>
<dbReference type="GO" id="GO:0018104">
    <property type="term" value="P:peptidoglycan-protein cross-linking"/>
    <property type="evidence" value="ECO:0007669"/>
    <property type="project" value="TreeGrafter"/>
</dbReference>
<feature type="chain" id="PRO_5012206808" evidence="8">
    <location>
        <begin position="20"/>
        <end position="138"/>
    </location>
</feature>
<dbReference type="InterPro" id="IPR050979">
    <property type="entry name" value="LD-transpeptidase"/>
</dbReference>
<dbReference type="Gene3D" id="2.40.440.10">
    <property type="entry name" value="L,D-transpeptidase catalytic domain-like"/>
    <property type="match status" value="1"/>
</dbReference>
<dbReference type="GO" id="GO:0008360">
    <property type="term" value="P:regulation of cell shape"/>
    <property type="evidence" value="ECO:0007669"/>
    <property type="project" value="UniProtKB-UniRule"/>
</dbReference>
<comment type="pathway">
    <text evidence="1 7">Cell wall biogenesis; peptidoglycan biosynthesis.</text>
</comment>
<dbReference type="Pfam" id="PF03734">
    <property type="entry name" value="YkuD"/>
    <property type="match status" value="1"/>
</dbReference>
<feature type="domain" description="L,D-TPase catalytic" evidence="9">
    <location>
        <begin position="22"/>
        <end position="137"/>
    </location>
</feature>
<dbReference type="SUPFAM" id="SSF141523">
    <property type="entry name" value="L,D-transpeptidase catalytic domain-like"/>
    <property type="match status" value="1"/>
</dbReference>
<evidence type="ECO:0000256" key="6">
    <source>
        <dbReference type="ARBA" id="ARBA00023316"/>
    </source>
</evidence>
<keyword evidence="3" id="KW-0808">Transferase</keyword>
<dbReference type="UniPathway" id="UPA00219"/>
<feature type="active site" description="Nucleophile" evidence="7">
    <location>
        <position position="109"/>
    </location>
</feature>
<dbReference type="GO" id="GO:0071555">
    <property type="term" value="P:cell wall organization"/>
    <property type="evidence" value="ECO:0007669"/>
    <property type="project" value="UniProtKB-UniRule"/>
</dbReference>
<evidence type="ECO:0000256" key="2">
    <source>
        <dbReference type="ARBA" id="ARBA00005992"/>
    </source>
</evidence>
<evidence type="ECO:0000313" key="10">
    <source>
        <dbReference type="EMBL" id="SHL23100.1"/>
    </source>
</evidence>
<keyword evidence="6 7" id="KW-0961">Cell wall biogenesis/degradation</keyword>
<dbReference type="GO" id="GO:0005576">
    <property type="term" value="C:extracellular region"/>
    <property type="evidence" value="ECO:0007669"/>
    <property type="project" value="TreeGrafter"/>
</dbReference>
<dbReference type="RefSeq" id="WP_073197363.1">
    <property type="nucleotide sequence ID" value="NZ_FRBN01000008.1"/>
</dbReference>
<evidence type="ECO:0000259" key="9">
    <source>
        <dbReference type="PROSITE" id="PS52029"/>
    </source>
</evidence>
<evidence type="ECO:0000256" key="8">
    <source>
        <dbReference type="SAM" id="SignalP"/>
    </source>
</evidence>
<dbReference type="EMBL" id="FRBN01000008">
    <property type="protein sequence ID" value="SHL23100.1"/>
    <property type="molecule type" value="Genomic_DNA"/>
</dbReference>
<protein>
    <submittedName>
        <fullName evidence="10">L,D-transpeptidase catalytic domain</fullName>
    </submittedName>
</protein>
<dbReference type="CDD" id="cd16913">
    <property type="entry name" value="YkuD_like"/>
    <property type="match status" value="1"/>
</dbReference>
<evidence type="ECO:0000313" key="11">
    <source>
        <dbReference type="Proteomes" id="UP000184191"/>
    </source>
</evidence>
<reference evidence="11" key="1">
    <citation type="submission" date="2016-11" db="EMBL/GenBank/DDBJ databases">
        <authorList>
            <person name="Varghese N."/>
            <person name="Submissions S."/>
        </authorList>
    </citation>
    <scope>NUCLEOTIDE SEQUENCE [LARGE SCALE GENOMIC DNA]</scope>
    <source>
        <strain evidence="11">DSM 29327</strain>
    </source>
</reference>
<dbReference type="PANTHER" id="PTHR30582">
    <property type="entry name" value="L,D-TRANSPEPTIDASE"/>
    <property type="match status" value="1"/>
</dbReference>
<dbReference type="InterPro" id="IPR005490">
    <property type="entry name" value="LD_TPept_cat_dom"/>
</dbReference>
<keyword evidence="5 7" id="KW-0573">Peptidoglycan synthesis</keyword>
<dbReference type="GO" id="GO:0016740">
    <property type="term" value="F:transferase activity"/>
    <property type="evidence" value="ECO:0007669"/>
    <property type="project" value="UniProtKB-KW"/>
</dbReference>
<accession>A0A1M6YY98</accession>
<evidence type="ECO:0000256" key="7">
    <source>
        <dbReference type="PROSITE-ProRule" id="PRU01373"/>
    </source>
</evidence>
<feature type="active site" description="Proton donor/acceptor" evidence="7">
    <location>
        <position position="93"/>
    </location>
</feature>
<dbReference type="Proteomes" id="UP000184191">
    <property type="component" value="Unassembled WGS sequence"/>
</dbReference>
<dbReference type="STRING" id="1054996.SAMN05444414_10869"/>
<dbReference type="InterPro" id="IPR038063">
    <property type="entry name" value="Transpep_catalytic_dom"/>
</dbReference>
<feature type="signal peptide" evidence="8">
    <location>
        <begin position="1"/>
        <end position="19"/>
    </location>
</feature>
<keyword evidence="11" id="KW-1185">Reference proteome</keyword>
<gene>
    <name evidence="10" type="ORF">SAMN05444414_10869</name>
</gene>
<comment type="similarity">
    <text evidence="2">Belongs to the YkuD family.</text>
</comment>
<proteinExistence type="inferred from homology"/>
<evidence type="ECO:0000256" key="4">
    <source>
        <dbReference type="ARBA" id="ARBA00022960"/>
    </source>
</evidence>
<dbReference type="PANTHER" id="PTHR30582:SF2">
    <property type="entry name" value="L,D-TRANSPEPTIDASE YCIB-RELATED"/>
    <property type="match status" value="1"/>
</dbReference>
<name>A0A1M6YY98_9RHOB</name>